<proteinExistence type="predicted"/>
<dbReference type="InterPro" id="IPR031459">
    <property type="entry name" value="Coa2"/>
</dbReference>
<dbReference type="GO" id="GO:0005739">
    <property type="term" value="C:mitochondrion"/>
    <property type="evidence" value="ECO:0007669"/>
    <property type="project" value="GOC"/>
</dbReference>
<evidence type="ECO:0000313" key="3">
    <source>
        <dbReference type="Proteomes" id="UP000242381"/>
    </source>
</evidence>
<accession>A0A1X0RYE1</accession>
<feature type="chain" id="PRO_5012823439" evidence="1">
    <location>
        <begin position="20"/>
        <end position="192"/>
    </location>
</feature>
<name>A0A1X0RYE1_RHIZD</name>
<evidence type="ECO:0000313" key="2">
    <source>
        <dbReference type="EMBL" id="ORE17014.1"/>
    </source>
</evidence>
<dbReference type="Pfam" id="PF17051">
    <property type="entry name" value="COA2"/>
    <property type="match status" value="1"/>
</dbReference>
<protein>
    <submittedName>
        <fullName evidence="2">Uncharacterized protein</fullName>
    </submittedName>
</protein>
<dbReference type="GO" id="GO:0033617">
    <property type="term" value="P:mitochondrial respiratory chain complex IV assembly"/>
    <property type="evidence" value="ECO:0007669"/>
    <property type="project" value="InterPro"/>
</dbReference>
<reference evidence="2 3" key="1">
    <citation type="journal article" date="2016" name="Proc. Natl. Acad. Sci. U.S.A.">
        <title>Lipid metabolic changes in an early divergent fungus govern the establishment of a mutualistic symbiosis with endobacteria.</title>
        <authorList>
            <person name="Lastovetsky O.A."/>
            <person name="Gaspar M.L."/>
            <person name="Mondo S.J."/>
            <person name="LaButti K.M."/>
            <person name="Sandor L."/>
            <person name="Grigoriev I.V."/>
            <person name="Henry S.A."/>
            <person name="Pawlowska T.E."/>
        </authorList>
    </citation>
    <scope>NUCLEOTIDE SEQUENCE [LARGE SCALE GENOMIC DNA]</scope>
    <source>
        <strain evidence="2 3">ATCC 11559</strain>
    </source>
</reference>
<dbReference type="EMBL" id="KV921368">
    <property type="protein sequence ID" value="ORE17014.1"/>
    <property type="molecule type" value="Genomic_DNA"/>
</dbReference>
<keyword evidence="1" id="KW-0732">Signal</keyword>
<evidence type="ECO:0000256" key="1">
    <source>
        <dbReference type="SAM" id="SignalP"/>
    </source>
</evidence>
<dbReference type="Proteomes" id="UP000242381">
    <property type="component" value="Unassembled WGS sequence"/>
</dbReference>
<feature type="non-terminal residue" evidence="2">
    <location>
        <position position="1"/>
    </location>
</feature>
<dbReference type="AlphaFoldDB" id="A0A1X0RYE1"/>
<organism evidence="2 3">
    <name type="scientific">Rhizopus microsporus</name>
    <dbReference type="NCBI Taxonomy" id="58291"/>
    <lineage>
        <taxon>Eukaryota</taxon>
        <taxon>Fungi</taxon>
        <taxon>Fungi incertae sedis</taxon>
        <taxon>Mucoromycota</taxon>
        <taxon>Mucoromycotina</taxon>
        <taxon>Mucoromycetes</taxon>
        <taxon>Mucorales</taxon>
        <taxon>Mucorineae</taxon>
        <taxon>Rhizopodaceae</taxon>
        <taxon>Rhizopus</taxon>
    </lineage>
</organism>
<feature type="signal peptide" evidence="1">
    <location>
        <begin position="1"/>
        <end position="19"/>
    </location>
</feature>
<gene>
    <name evidence="2" type="ORF">BCV71DRAFT_236205</name>
</gene>
<sequence length="192" mass="21211">TRSTAYCLLLLCISGSASTTDLDAATIDLTPLCRFSISRVNTVGPHLRPQSYLNIHQGLVLGKFIIWLYAFSESVVSSDALSLDNLTNGLQRGGKDKSIRGRHPSTVTLMWKVRHLNHSQKQRITSNLFAAVAAGAVLTVAGPTLLPCPAYDQNDKSAFLEEQEKVQKKRVVIVKKRRDTSHVLQQQQDQAE</sequence>